<evidence type="ECO:0000256" key="6">
    <source>
        <dbReference type="PROSITE-ProRule" id="PRU00108"/>
    </source>
</evidence>
<dbReference type="Gene3D" id="1.10.10.60">
    <property type="entry name" value="Homeodomain-like"/>
    <property type="match status" value="1"/>
</dbReference>
<protein>
    <submittedName>
        <fullName evidence="11">Homeobox domain-containing protein</fullName>
    </submittedName>
</protein>
<feature type="domain" description="Homeobox" evidence="9">
    <location>
        <begin position="207"/>
        <end position="267"/>
    </location>
</feature>
<dbReference type="GO" id="GO:0005634">
    <property type="term" value="C:nucleus"/>
    <property type="evidence" value="ECO:0007669"/>
    <property type="project" value="UniProtKB-SubCell"/>
</dbReference>
<evidence type="ECO:0000313" key="11">
    <source>
        <dbReference type="WBParaSite" id="PSAMB.scaffold1660size28936.g14305.t1"/>
    </source>
</evidence>
<dbReference type="InterPro" id="IPR020479">
    <property type="entry name" value="HD_metazoa"/>
</dbReference>
<dbReference type="SMART" id="SM00389">
    <property type="entry name" value="HOX"/>
    <property type="match status" value="1"/>
</dbReference>
<keyword evidence="10" id="KW-1185">Reference proteome</keyword>
<evidence type="ECO:0000256" key="8">
    <source>
        <dbReference type="SAM" id="MobiDB-lite"/>
    </source>
</evidence>
<dbReference type="Pfam" id="PF00046">
    <property type="entry name" value="Homeodomain"/>
    <property type="match status" value="1"/>
</dbReference>
<dbReference type="WBParaSite" id="PSAMB.scaffold1660size28936.g14305.t1">
    <property type="protein sequence ID" value="PSAMB.scaffold1660size28936.g14305.t1"/>
    <property type="gene ID" value="PSAMB.scaffold1660size28936.g14305"/>
</dbReference>
<feature type="compositionally biased region" description="Polar residues" evidence="8">
    <location>
        <begin position="270"/>
        <end position="293"/>
    </location>
</feature>
<feature type="DNA-binding region" description="Homeobox" evidence="6">
    <location>
        <begin position="209"/>
        <end position="268"/>
    </location>
</feature>
<dbReference type="InterPro" id="IPR017970">
    <property type="entry name" value="Homeobox_CS"/>
</dbReference>
<dbReference type="AlphaFoldDB" id="A0A914V931"/>
<dbReference type="Proteomes" id="UP000887566">
    <property type="component" value="Unplaced"/>
</dbReference>
<comment type="similarity">
    <text evidence="2">Belongs to the Abd-B homeobox family.</text>
</comment>
<dbReference type="PROSITE" id="PS00027">
    <property type="entry name" value="HOMEOBOX_1"/>
    <property type="match status" value="1"/>
</dbReference>
<evidence type="ECO:0000256" key="4">
    <source>
        <dbReference type="ARBA" id="ARBA00023155"/>
    </source>
</evidence>
<evidence type="ECO:0000256" key="2">
    <source>
        <dbReference type="ARBA" id="ARBA00006317"/>
    </source>
</evidence>
<evidence type="ECO:0000313" key="10">
    <source>
        <dbReference type="Proteomes" id="UP000887566"/>
    </source>
</evidence>
<dbReference type="GO" id="GO:0000981">
    <property type="term" value="F:DNA-binding transcription factor activity, RNA polymerase II-specific"/>
    <property type="evidence" value="ECO:0007669"/>
    <property type="project" value="InterPro"/>
</dbReference>
<evidence type="ECO:0000256" key="5">
    <source>
        <dbReference type="ARBA" id="ARBA00023242"/>
    </source>
</evidence>
<evidence type="ECO:0000256" key="1">
    <source>
        <dbReference type="ARBA" id="ARBA00004123"/>
    </source>
</evidence>
<evidence type="ECO:0000256" key="7">
    <source>
        <dbReference type="RuleBase" id="RU000682"/>
    </source>
</evidence>
<comment type="subcellular location">
    <subcellularLocation>
        <location evidence="1 6 7">Nucleus</location>
    </subcellularLocation>
</comment>
<keyword evidence="3 6" id="KW-0238">DNA-binding</keyword>
<dbReference type="GO" id="GO:0000978">
    <property type="term" value="F:RNA polymerase II cis-regulatory region sequence-specific DNA binding"/>
    <property type="evidence" value="ECO:0007669"/>
    <property type="project" value="TreeGrafter"/>
</dbReference>
<organism evidence="10 11">
    <name type="scientific">Plectus sambesii</name>
    <dbReference type="NCBI Taxonomy" id="2011161"/>
    <lineage>
        <taxon>Eukaryota</taxon>
        <taxon>Metazoa</taxon>
        <taxon>Ecdysozoa</taxon>
        <taxon>Nematoda</taxon>
        <taxon>Chromadorea</taxon>
        <taxon>Plectida</taxon>
        <taxon>Plectina</taxon>
        <taxon>Plectoidea</taxon>
        <taxon>Plectidae</taxon>
        <taxon>Plectus</taxon>
    </lineage>
</organism>
<feature type="region of interest" description="Disordered" evidence="8">
    <location>
        <begin position="261"/>
        <end position="293"/>
    </location>
</feature>
<dbReference type="InterPro" id="IPR046333">
    <property type="entry name" value="HXA10/ABDB-like"/>
</dbReference>
<dbReference type="InterPro" id="IPR009057">
    <property type="entry name" value="Homeodomain-like_sf"/>
</dbReference>
<dbReference type="PRINTS" id="PR00024">
    <property type="entry name" value="HOMEOBOX"/>
</dbReference>
<dbReference type="SUPFAM" id="SSF46689">
    <property type="entry name" value="Homeodomain-like"/>
    <property type="match status" value="1"/>
</dbReference>
<accession>A0A914V931</accession>
<keyword evidence="5 6" id="KW-0539">Nucleus</keyword>
<dbReference type="CDD" id="cd00086">
    <property type="entry name" value="homeodomain"/>
    <property type="match status" value="1"/>
</dbReference>
<evidence type="ECO:0000256" key="3">
    <source>
        <dbReference type="ARBA" id="ARBA00023125"/>
    </source>
</evidence>
<name>A0A914V931_9BILA</name>
<feature type="region of interest" description="Disordered" evidence="8">
    <location>
        <begin position="70"/>
        <end position="91"/>
    </location>
</feature>
<reference evidence="11" key="1">
    <citation type="submission" date="2022-11" db="UniProtKB">
        <authorList>
            <consortium name="WormBaseParasite"/>
        </authorList>
    </citation>
    <scope>IDENTIFICATION</scope>
</reference>
<proteinExistence type="inferred from homology"/>
<dbReference type="PROSITE" id="PS50071">
    <property type="entry name" value="HOMEOBOX_2"/>
    <property type="match status" value="1"/>
</dbReference>
<feature type="region of interest" description="Disordered" evidence="8">
    <location>
        <begin position="15"/>
        <end position="34"/>
    </location>
</feature>
<dbReference type="PANTHER" id="PTHR45874:SF4">
    <property type="entry name" value="HOMEOBOX PROTEIN ABDOMINAL-B"/>
    <property type="match status" value="1"/>
</dbReference>
<dbReference type="PANTHER" id="PTHR45874">
    <property type="entry name" value="HOMEOBOX PROTEIN ABDOMINAL-B"/>
    <property type="match status" value="1"/>
</dbReference>
<evidence type="ECO:0000259" key="9">
    <source>
        <dbReference type="PROSITE" id="PS50071"/>
    </source>
</evidence>
<keyword evidence="4 6" id="KW-0371">Homeobox</keyword>
<sequence>MISVMMNGGPSFPFGQLGADKASSSPNALQLQQQQAVAAQQQQVQQHLKTDAYGRSPAAFWGVPQASVAPDATSSTASSSSTNPSSSAAGPTVTSLGYNYPNYEWNKAAAAKGFLTPPSSFDVATAAQVNPMCQAAAASAGPMELYGHGGPGGFHHAAAAAHSWPYGGYHHQHQAYGPFGPAYHHGAVPDMSGHLGGEPPLDWTGNISVRKKRKPYTKYQTLELEKEFLFNAYVSKQKRWELARNLSLTERQVKIWFQNRRMKEKKQRQRSNIEASSTSGHVALPSSNSKDED</sequence>
<dbReference type="InterPro" id="IPR001356">
    <property type="entry name" value="HD"/>
</dbReference>